<evidence type="ECO:0000313" key="2">
    <source>
        <dbReference type="EMBL" id="OTP78433.1"/>
    </source>
</evidence>
<feature type="compositionally biased region" description="Basic and acidic residues" evidence="1">
    <location>
        <begin position="16"/>
        <end position="27"/>
    </location>
</feature>
<reference evidence="2 3" key="1">
    <citation type="submission" date="2017-03" db="EMBL/GenBank/DDBJ databases">
        <title>Genome analysis of strain PAMC 26510.</title>
        <authorList>
            <person name="Oh H.-M."/>
            <person name="Yang J.-A."/>
        </authorList>
    </citation>
    <scope>NUCLEOTIDE SEQUENCE [LARGE SCALE GENOMIC DNA]</scope>
    <source>
        <strain evidence="2 3">PAMC 26510</strain>
    </source>
</reference>
<proteinExistence type="predicted"/>
<accession>A0A242N4E1</accession>
<evidence type="ECO:0000313" key="3">
    <source>
        <dbReference type="Proteomes" id="UP000194546"/>
    </source>
</evidence>
<gene>
    <name evidence="2" type="ORF">PAMC26510_07435</name>
</gene>
<protein>
    <submittedName>
        <fullName evidence="2">Uncharacterized protein</fullName>
    </submittedName>
</protein>
<sequence length="43" mass="4626">MAATASRRISQGYCAKGHEHTDEDRKQGVIPPECGLHVCSSAQ</sequence>
<comment type="caution">
    <text evidence="2">The sequence shown here is derived from an EMBL/GenBank/DDBJ whole genome shotgun (WGS) entry which is preliminary data.</text>
</comment>
<dbReference type="EMBL" id="NBTY01000044">
    <property type="protein sequence ID" value="OTP78433.1"/>
    <property type="molecule type" value="Genomic_DNA"/>
</dbReference>
<evidence type="ECO:0000256" key="1">
    <source>
        <dbReference type="SAM" id="MobiDB-lite"/>
    </source>
</evidence>
<organism evidence="2 3">
    <name type="scientific">Caballeronia sordidicola</name>
    <name type="common">Burkholderia sordidicola</name>
    <dbReference type="NCBI Taxonomy" id="196367"/>
    <lineage>
        <taxon>Bacteria</taxon>
        <taxon>Pseudomonadati</taxon>
        <taxon>Pseudomonadota</taxon>
        <taxon>Betaproteobacteria</taxon>
        <taxon>Burkholderiales</taxon>
        <taxon>Burkholderiaceae</taxon>
        <taxon>Caballeronia</taxon>
    </lineage>
</organism>
<dbReference type="AlphaFoldDB" id="A0A242N4E1"/>
<dbReference type="Proteomes" id="UP000194546">
    <property type="component" value="Unassembled WGS sequence"/>
</dbReference>
<name>A0A242N4E1_CABSO</name>
<feature type="region of interest" description="Disordered" evidence="1">
    <location>
        <begin position="1"/>
        <end position="29"/>
    </location>
</feature>